<keyword evidence="2" id="KW-0732">Signal</keyword>
<reference evidence="3 4" key="1">
    <citation type="submission" date="2020-08" db="EMBL/GenBank/DDBJ databases">
        <title>Genomic Encyclopedia of Type Strains, Phase IV (KMG-IV): sequencing the most valuable type-strain genomes for metagenomic binning, comparative biology and taxonomic classification.</title>
        <authorList>
            <person name="Goeker M."/>
        </authorList>
    </citation>
    <scope>NUCLEOTIDE SEQUENCE [LARGE SCALE GENOMIC DNA]</scope>
    <source>
        <strain evidence="3 4">DSM 22368</strain>
    </source>
</reference>
<keyword evidence="4" id="KW-1185">Reference proteome</keyword>
<sequence>MISTLERNGMLKRTSNKLLTSFLSLCLLAAFTVAPALGNAQADKKQEAKEKRNKPEKSANKRNDKKSNKKGKESDNTIWLEEKLNPSTQWLEKTVKPLTRWIEDQVQLEPKEQRNKQAVKKPRPQENHQRRPANNFAPNSSGKPLSEADIRRLLKQRYSANVLHIKALGQGQQRRYRVKLINQQGVIQILYLSAMNGQEISR</sequence>
<dbReference type="InParanoid" id="A0A7X0MW37"/>
<feature type="region of interest" description="Disordered" evidence="1">
    <location>
        <begin position="42"/>
        <end position="79"/>
    </location>
</feature>
<comment type="caution">
    <text evidence="3">The sequence shown here is derived from an EMBL/GenBank/DDBJ whole genome shotgun (WGS) entry which is preliminary data.</text>
</comment>
<evidence type="ECO:0000256" key="1">
    <source>
        <dbReference type="SAM" id="MobiDB-lite"/>
    </source>
</evidence>
<accession>A0A7X0MW37</accession>
<dbReference type="RefSeq" id="WP_166846928.1">
    <property type="nucleotide sequence ID" value="NZ_JAAONY010000002.1"/>
</dbReference>
<dbReference type="Proteomes" id="UP000528457">
    <property type="component" value="Unassembled WGS sequence"/>
</dbReference>
<evidence type="ECO:0000313" key="4">
    <source>
        <dbReference type="Proteomes" id="UP000528457"/>
    </source>
</evidence>
<evidence type="ECO:0008006" key="5">
    <source>
        <dbReference type="Google" id="ProtNLM"/>
    </source>
</evidence>
<name>A0A7X0MW37_9GAMM</name>
<dbReference type="EMBL" id="JACHHT010000002">
    <property type="protein sequence ID" value="MBB6522033.1"/>
    <property type="molecule type" value="Genomic_DNA"/>
</dbReference>
<feature type="chain" id="PRO_5030702730" description="PepSY domain-containing protein" evidence="2">
    <location>
        <begin position="37"/>
        <end position="202"/>
    </location>
</feature>
<protein>
    <recommendedName>
        <fullName evidence="5">PepSY domain-containing protein</fullName>
    </recommendedName>
</protein>
<organism evidence="3 4">
    <name type="scientific">Pseudoteredinibacter isoporae</name>
    <dbReference type="NCBI Taxonomy" id="570281"/>
    <lineage>
        <taxon>Bacteria</taxon>
        <taxon>Pseudomonadati</taxon>
        <taxon>Pseudomonadota</taxon>
        <taxon>Gammaproteobacteria</taxon>
        <taxon>Cellvibrionales</taxon>
        <taxon>Cellvibrionaceae</taxon>
        <taxon>Pseudoteredinibacter</taxon>
    </lineage>
</organism>
<dbReference type="AlphaFoldDB" id="A0A7X0MW37"/>
<evidence type="ECO:0000256" key="2">
    <source>
        <dbReference type="SAM" id="SignalP"/>
    </source>
</evidence>
<feature type="region of interest" description="Disordered" evidence="1">
    <location>
        <begin position="106"/>
        <end position="145"/>
    </location>
</feature>
<feature type="signal peptide" evidence="2">
    <location>
        <begin position="1"/>
        <end position="36"/>
    </location>
</feature>
<evidence type="ECO:0000313" key="3">
    <source>
        <dbReference type="EMBL" id="MBB6522033.1"/>
    </source>
</evidence>
<proteinExistence type="predicted"/>
<gene>
    <name evidence="3" type="ORF">HNR48_002318</name>
</gene>